<evidence type="ECO:0000313" key="1">
    <source>
        <dbReference type="EMBL" id="GAH20965.1"/>
    </source>
</evidence>
<proteinExistence type="predicted"/>
<accession>X1EKX6</accession>
<organism evidence="1">
    <name type="scientific">marine sediment metagenome</name>
    <dbReference type="NCBI Taxonomy" id="412755"/>
    <lineage>
        <taxon>unclassified sequences</taxon>
        <taxon>metagenomes</taxon>
        <taxon>ecological metagenomes</taxon>
    </lineage>
</organism>
<dbReference type="AlphaFoldDB" id="X1EKX6"/>
<protein>
    <submittedName>
        <fullName evidence="1">Uncharacterized protein</fullName>
    </submittedName>
</protein>
<sequence length="71" mass="7939">MTMEEARLTLPGNISCTTLIHKGRVEVAKNPARINKIIDILRGILNIKKKRGIEIDSPAWITAVLFLILSE</sequence>
<gene>
    <name evidence="1" type="ORF">S03H2_04534</name>
</gene>
<name>X1EKX6_9ZZZZ</name>
<dbReference type="EMBL" id="BARU01001808">
    <property type="protein sequence ID" value="GAH20965.1"/>
    <property type="molecule type" value="Genomic_DNA"/>
</dbReference>
<reference evidence="1" key="1">
    <citation type="journal article" date="2014" name="Front. Microbiol.">
        <title>High frequency of phylogenetically diverse reductive dehalogenase-homologous genes in deep subseafloor sedimentary metagenomes.</title>
        <authorList>
            <person name="Kawai M."/>
            <person name="Futagami T."/>
            <person name="Toyoda A."/>
            <person name="Takaki Y."/>
            <person name="Nishi S."/>
            <person name="Hori S."/>
            <person name="Arai W."/>
            <person name="Tsubouchi T."/>
            <person name="Morono Y."/>
            <person name="Uchiyama I."/>
            <person name="Ito T."/>
            <person name="Fujiyama A."/>
            <person name="Inagaki F."/>
            <person name="Takami H."/>
        </authorList>
    </citation>
    <scope>NUCLEOTIDE SEQUENCE</scope>
    <source>
        <strain evidence="1">Expedition CK06-06</strain>
    </source>
</reference>
<comment type="caution">
    <text evidence="1">The sequence shown here is derived from an EMBL/GenBank/DDBJ whole genome shotgun (WGS) entry which is preliminary data.</text>
</comment>